<sequence length="564" mass="63076">MVQKTGGKFKSTERTQRPAKQAPALRFATLKTNNAAEYEAVIAGMTMVKELGAHKVQVKSDSALVVNQLNGTFEVKEEALEGYVQRIRELGAWFCEISFVHIPRKENAHADALSKLATAVEFAEDRKVIVIVEVPRRYLVATLGNGGADSGWRAPIVLFLTQGTVPDDPKEAWRLRRKAARCSIIERTLYKRSHSGAYLKCLDEEESRRAIEEVHGGTCGMHAGARSLEKTLLRQVYYWPTMRRDAKAHVGACHQCQIHANDIHVPTVPMQGNVGAWPFAQWGMDLLGPFPKAPGQMKCLIVAIDYFSKWIEAEPLATVTEAQVRKFTKKNIFTQFALPESIVTDHGKQFDCKKFVEFCDENGVVLRFSSVAYPQANGQAEAANKSILHGLHTRLAGAKGKWVEELPSVLWAHRTTYKTATGETPFALTYGSEAVIPVEVNTPSYRVVQYDPTSNGEARTDELDMADEVREVAAIRLEKMKRQVARYYNKKMHAHGITEGALVLKRDFRPDAHEGKLAPKWKGSYRVREVVGPSTFKLEHTSGKGVKRTWNAQNLRVYQEGASV</sequence>
<dbReference type="Gene3D" id="1.10.340.70">
    <property type="match status" value="1"/>
</dbReference>
<evidence type="ECO:0000259" key="2">
    <source>
        <dbReference type="PROSITE" id="PS50994"/>
    </source>
</evidence>
<dbReference type="InterPro" id="IPR036397">
    <property type="entry name" value="RNaseH_sf"/>
</dbReference>
<evidence type="ECO:0000256" key="1">
    <source>
        <dbReference type="SAM" id="MobiDB-lite"/>
    </source>
</evidence>
<dbReference type="Gene3D" id="3.30.420.10">
    <property type="entry name" value="Ribonuclease H-like superfamily/Ribonuclease H"/>
    <property type="match status" value="2"/>
</dbReference>
<gene>
    <name evidence="3" type="ORF">LTRI10_LOCUS32537</name>
</gene>
<keyword evidence="4" id="KW-1185">Reference proteome</keyword>
<dbReference type="InterPro" id="IPR002156">
    <property type="entry name" value="RNaseH_domain"/>
</dbReference>
<dbReference type="InterPro" id="IPR012337">
    <property type="entry name" value="RNaseH-like_sf"/>
</dbReference>
<dbReference type="PROSITE" id="PS50994">
    <property type="entry name" value="INTEGRASE"/>
    <property type="match status" value="1"/>
</dbReference>
<dbReference type="AlphaFoldDB" id="A0AAV2F145"/>
<dbReference type="PANTHER" id="PTHR48475:SF2">
    <property type="entry name" value="RIBONUCLEASE H"/>
    <property type="match status" value="1"/>
</dbReference>
<name>A0AAV2F145_9ROSI</name>
<dbReference type="GO" id="GO:0015074">
    <property type="term" value="P:DNA integration"/>
    <property type="evidence" value="ECO:0007669"/>
    <property type="project" value="InterPro"/>
</dbReference>
<accession>A0AAV2F145</accession>
<dbReference type="Pfam" id="PF00665">
    <property type="entry name" value="rve"/>
    <property type="match status" value="1"/>
</dbReference>
<dbReference type="Pfam" id="PF17921">
    <property type="entry name" value="Integrase_H2C2"/>
    <property type="match status" value="1"/>
</dbReference>
<evidence type="ECO:0000313" key="3">
    <source>
        <dbReference type="EMBL" id="CAL1391849.1"/>
    </source>
</evidence>
<dbReference type="CDD" id="cd09279">
    <property type="entry name" value="RNase_HI_like"/>
    <property type="match status" value="1"/>
</dbReference>
<feature type="region of interest" description="Disordered" evidence="1">
    <location>
        <begin position="1"/>
        <end position="22"/>
    </location>
</feature>
<protein>
    <recommendedName>
        <fullName evidence="2">Integrase catalytic domain-containing protein</fullName>
    </recommendedName>
</protein>
<dbReference type="Pfam" id="PF13456">
    <property type="entry name" value="RVT_3"/>
    <property type="match status" value="1"/>
</dbReference>
<reference evidence="3 4" key="1">
    <citation type="submission" date="2024-04" db="EMBL/GenBank/DDBJ databases">
        <authorList>
            <person name="Fracassetti M."/>
        </authorList>
    </citation>
    <scope>NUCLEOTIDE SEQUENCE [LARGE SCALE GENOMIC DNA]</scope>
</reference>
<dbReference type="InterPro" id="IPR041588">
    <property type="entry name" value="Integrase_H2C2"/>
</dbReference>
<proteinExistence type="predicted"/>
<dbReference type="PANTHER" id="PTHR48475">
    <property type="entry name" value="RIBONUCLEASE H"/>
    <property type="match status" value="1"/>
</dbReference>
<dbReference type="InterPro" id="IPR001584">
    <property type="entry name" value="Integrase_cat-core"/>
</dbReference>
<dbReference type="GO" id="GO:0003676">
    <property type="term" value="F:nucleic acid binding"/>
    <property type="evidence" value="ECO:0007669"/>
    <property type="project" value="InterPro"/>
</dbReference>
<dbReference type="SUPFAM" id="SSF53098">
    <property type="entry name" value="Ribonuclease H-like"/>
    <property type="match status" value="2"/>
</dbReference>
<dbReference type="EMBL" id="OZ034819">
    <property type="protein sequence ID" value="CAL1391849.1"/>
    <property type="molecule type" value="Genomic_DNA"/>
</dbReference>
<dbReference type="Proteomes" id="UP001497516">
    <property type="component" value="Chromosome 6"/>
</dbReference>
<dbReference type="GO" id="GO:0004523">
    <property type="term" value="F:RNA-DNA hybrid ribonuclease activity"/>
    <property type="evidence" value="ECO:0007669"/>
    <property type="project" value="InterPro"/>
</dbReference>
<evidence type="ECO:0000313" key="4">
    <source>
        <dbReference type="Proteomes" id="UP001497516"/>
    </source>
</evidence>
<organism evidence="3 4">
    <name type="scientific">Linum trigynum</name>
    <dbReference type="NCBI Taxonomy" id="586398"/>
    <lineage>
        <taxon>Eukaryota</taxon>
        <taxon>Viridiplantae</taxon>
        <taxon>Streptophyta</taxon>
        <taxon>Embryophyta</taxon>
        <taxon>Tracheophyta</taxon>
        <taxon>Spermatophyta</taxon>
        <taxon>Magnoliopsida</taxon>
        <taxon>eudicotyledons</taxon>
        <taxon>Gunneridae</taxon>
        <taxon>Pentapetalae</taxon>
        <taxon>rosids</taxon>
        <taxon>fabids</taxon>
        <taxon>Malpighiales</taxon>
        <taxon>Linaceae</taxon>
        <taxon>Linum</taxon>
    </lineage>
</organism>
<feature type="domain" description="Integrase catalytic" evidence="2">
    <location>
        <begin position="274"/>
        <end position="433"/>
    </location>
</feature>